<protein>
    <submittedName>
        <fullName evidence="3">Uncharacterized protein</fullName>
    </submittedName>
</protein>
<keyword evidence="2" id="KW-1133">Transmembrane helix</keyword>
<proteinExistence type="predicted"/>
<keyword evidence="2" id="KW-0472">Membrane</keyword>
<gene>
    <name evidence="3" type="ORF">NARC_220015</name>
</gene>
<feature type="compositionally biased region" description="Low complexity" evidence="1">
    <location>
        <begin position="211"/>
        <end position="221"/>
    </location>
</feature>
<reference evidence="3 4" key="1">
    <citation type="journal article" date="2019" name="Front. Microbiol.">
        <title>Ammonia Oxidation by the Arctic Terrestrial Thaumarchaeote Candidatus Nitrosocosmicus arcticus Is Stimulated by Increasing Temperatures.</title>
        <authorList>
            <person name="Alves R.J.E."/>
            <person name="Kerou M."/>
            <person name="Zappe A."/>
            <person name="Bittner R."/>
            <person name="Abby S.S."/>
            <person name="Schmidt H.A."/>
            <person name="Pfeifer K."/>
            <person name="Schleper C."/>
        </authorList>
    </citation>
    <scope>NUCLEOTIDE SEQUENCE [LARGE SCALE GENOMIC DNA]</scope>
    <source>
        <strain evidence="3 4">Kfb</strain>
    </source>
</reference>
<evidence type="ECO:0000256" key="2">
    <source>
        <dbReference type="SAM" id="Phobius"/>
    </source>
</evidence>
<dbReference type="RefSeq" id="WP_222424994.1">
    <property type="nucleotide sequence ID" value="NZ_ML675595.1"/>
</dbReference>
<keyword evidence="4" id="KW-1185">Reference proteome</keyword>
<organism evidence="3 4">
    <name type="scientific">Candidatus Nitrosocosmicus arcticus</name>
    <dbReference type="NCBI Taxonomy" id="2035267"/>
    <lineage>
        <taxon>Archaea</taxon>
        <taxon>Nitrososphaerota</taxon>
        <taxon>Nitrososphaeria</taxon>
        <taxon>Nitrososphaerales</taxon>
        <taxon>Nitrososphaeraceae</taxon>
        <taxon>Candidatus Nitrosocosmicus</taxon>
    </lineage>
</organism>
<dbReference type="EMBL" id="VOAH01000022">
    <property type="protein sequence ID" value="TVP39040.1"/>
    <property type="molecule type" value="Genomic_DNA"/>
</dbReference>
<keyword evidence="2" id="KW-0812">Transmembrane</keyword>
<evidence type="ECO:0000313" key="3">
    <source>
        <dbReference type="EMBL" id="TVP39040.1"/>
    </source>
</evidence>
<feature type="compositionally biased region" description="Low complexity" evidence="1">
    <location>
        <begin position="450"/>
        <end position="459"/>
    </location>
</feature>
<accession>A0A557SR05</accession>
<name>A0A557SR05_9ARCH</name>
<evidence type="ECO:0000256" key="1">
    <source>
        <dbReference type="SAM" id="MobiDB-lite"/>
    </source>
</evidence>
<feature type="region of interest" description="Disordered" evidence="1">
    <location>
        <begin position="447"/>
        <end position="467"/>
    </location>
</feature>
<sequence>MESIIFSLIYQISIILIFSTIVFLGGFLSGASAQILPQNNNQSSDSTTITAPSSTPSMVKNPYGIRITNPTNGAQVFINGTDYFDSTGKRLSIEGFSVSNNGNLTNCEVSLVTNSIFPYQMVNGSGPLGVKDFSKWNYLFSSTYANFHEGSNKITSKLACEGGTAKAYYSVNVTGTKFNGTFPASSTTLALAEEGITGDSLPPSSNIAGKSQSNISSSDINSSSEDLALPVTGIEITSPSNGETIDIDKPININGSSEYPTNYDCEVLLADGNTAGVIAPTSANHSNFKKTKPGGINGTSDFRSWSMVLEPGLNNLKNGTQSLTAKLQCYSPLSSVKFAKISIVTNTSKPLELKVMDVSIDKTGQGINQKIIIGVNDATTNDPLVGSAISGSINDNPFSGTSDSLGKYSVTIPSSVIDSSATINVSVSATADGYKIKKTSTTFEGSLAVTDETTPSTSDTDNRDVTNNEEDLADKIFDDVQKQLSEQGINIPLPFG</sequence>
<evidence type="ECO:0000313" key="4">
    <source>
        <dbReference type="Proteomes" id="UP000315289"/>
    </source>
</evidence>
<dbReference type="Proteomes" id="UP000315289">
    <property type="component" value="Unassembled WGS sequence"/>
</dbReference>
<dbReference type="AlphaFoldDB" id="A0A557SR05"/>
<feature type="region of interest" description="Disordered" evidence="1">
    <location>
        <begin position="200"/>
        <end position="221"/>
    </location>
</feature>
<feature type="transmembrane region" description="Helical" evidence="2">
    <location>
        <begin position="12"/>
        <end position="36"/>
    </location>
</feature>
<comment type="caution">
    <text evidence="3">The sequence shown here is derived from an EMBL/GenBank/DDBJ whole genome shotgun (WGS) entry which is preliminary data.</text>
</comment>